<dbReference type="PANTHER" id="PTHR37308:SF1">
    <property type="entry name" value="POLYPRENYL-PHOSPHATE TRANSPORTER"/>
    <property type="match status" value="1"/>
</dbReference>
<feature type="transmembrane region" description="Helical" evidence="1">
    <location>
        <begin position="146"/>
        <end position="177"/>
    </location>
</feature>
<name>A0A9D1I6J0_9FIRM</name>
<keyword evidence="1" id="KW-0472">Membrane</keyword>
<protein>
    <submittedName>
        <fullName evidence="2">DUF368 domain-containing protein</fullName>
    </submittedName>
</protein>
<dbReference type="InterPro" id="IPR007163">
    <property type="entry name" value="VCA0040-like"/>
</dbReference>
<dbReference type="PANTHER" id="PTHR37308">
    <property type="entry name" value="INTEGRAL MEMBRANE PROTEIN"/>
    <property type="match status" value="1"/>
</dbReference>
<dbReference type="Proteomes" id="UP000824091">
    <property type="component" value="Unassembled WGS sequence"/>
</dbReference>
<feature type="transmembrane region" description="Helical" evidence="1">
    <location>
        <begin position="12"/>
        <end position="39"/>
    </location>
</feature>
<feature type="transmembrane region" description="Helical" evidence="1">
    <location>
        <begin position="189"/>
        <end position="211"/>
    </location>
</feature>
<feature type="transmembrane region" description="Helical" evidence="1">
    <location>
        <begin position="84"/>
        <end position="105"/>
    </location>
</feature>
<accession>A0A9D1I6J0</accession>
<evidence type="ECO:0000313" key="3">
    <source>
        <dbReference type="Proteomes" id="UP000824091"/>
    </source>
</evidence>
<reference evidence="2" key="2">
    <citation type="journal article" date="2021" name="PeerJ">
        <title>Extensive microbial diversity within the chicken gut microbiome revealed by metagenomics and culture.</title>
        <authorList>
            <person name="Gilroy R."/>
            <person name="Ravi A."/>
            <person name="Getino M."/>
            <person name="Pursley I."/>
            <person name="Horton D.L."/>
            <person name="Alikhan N.F."/>
            <person name="Baker D."/>
            <person name="Gharbi K."/>
            <person name="Hall N."/>
            <person name="Watson M."/>
            <person name="Adriaenssens E.M."/>
            <person name="Foster-Nyarko E."/>
            <person name="Jarju S."/>
            <person name="Secka A."/>
            <person name="Antonio M."/>
            <person name="Oren A."/>
            <person name="Chaudhuri R.R."/>
            <person name="La Ragione R."/>
            <person name="Hildebrand F."/>
            <person name="Pallen M.J."/>
        </authorList>
    </citation>
    <scope>NUCLEOTIDE SEQUENCE</scope>
    <source>
        <strain evidence="2">11300</strain>
    </source>
</reference>
<evidence type="ECO:0000313" key="2">
    <source>
        <dbReference type="EMBL" id="HIU28113.1"/>
    </source>
</evidence>
<organism evidence="2 3">
    <name type="scientific">Candidatus Fimisoma avicola</name>
    <dbReference type="NCBI Taxonomy" id="2840826"/>
    <lineage>
        <taxon>Bacteria</taxon>
        <taxon>Bacillati</taxon>
        <taxon>Bacillota</taxon>
        <taxon>Clostridia</taxon>
        <taxon>Eubacteriales</taxon>
        <taxon>Candidatus Fimisoma</taxon>
    </lineage>
</organism>
<gene>
    <name evidence="2" type="ORF">IAD16_07035</name>
</gene>
<sequence>MTYKWKDLVLLFFQGVLIGTGAILPGISGGVLCVAFGIYEPMMAFLSHPISSFKKNYKFLITIILGGGVGFILLAKIVESFLAFSAVAAMFLFCGLICGTVPELMRKSAQAGSEKGWAFFIIALIGSYIFFNVLDDGVTGNIQPGFWWYVFCGAIWGLSMVVPGLSSSSILLFMGLYQPMAKGIGDLDPYVLVPLLLGFFVTIAITARIMNMLIEKYYGIVSKVILGFVISSVLMIAPTMFEGPMQVVTGLVCFTAGFVIAMWMDSRNRDMQR</sequence>
<keyword evidence="1" id="KW-1133">Transmembrane helix</keyword>
<feature type="transmembrane region" description="Helical" evidence="1">
    <location>
        <begin position="217"/>
        <end position="237"/>
    </location>
</feature>
<feature type="transmembrane region" description="Helical" evidence="1">
    <location>
        <begin position="244"/>
        <end position="264"/>
    </location>
</feature>
<keyword evidence="1" id="KW-0812">Transmembrane</keyword>
<proteinExistence type="predicted"/>
<feature type="transmembrane region" description="Helical" evidence="1">
    <location>
        <begin position="117"/>
        <end position="134"/>
    </location>
</feature>
<dbReference type="AlphaFoldDB" id="A0A9D1I6J0"/>
<feature type="transmembrane region" description="Helical" evidence="1">
    <location>
        <begin position="59"/>
        <end position="78"/>
    </location>
</feature>
<dbReference type="Pfam" id="PF04018">
    <property type="entry name" value="VCA0040-like"/>
    <property type="match status" value="1"/>
</dbReference>
<reference evidence="2" key="1">
    <citation type="submission" date="2020-10" db="EMBL/GenBank/DDBJ databases">
        <authorList>
            <person name="Gilroy R."/>
        </authorList>
    </citation>
    <scope>NUCLEOTIDE SEQUENCE</scope>
    <source>
        <strain evidence="2">11300</strain>
    </source>
</reference>
<dbReference type="EMBL" id="DVMO01000103">
    <property type="protein sequence ID" value="HIU28113.1"/>
    <property type="molecule type" value="Genomic_DNA"/>
</dbReference>
<evidence type="ECO:0000256" key="1">
    <source>
        <dbReference type="SAM" id="Phobius"/>
    </source>
</evidence>
<comment type="caution">
    <text evidence="2">The sequence shown here is derived from an EMBL/GenBank/DDBJ whole genome shotgun (WGS) entry which is preliminary data.</text>
</comment>